<gene>
    <name evidence="1" type="ORF">CYLTODRAFT_451650</name>
</gene>
<dbReference type="Proteomes" id="UP000054007">
    <property type="component" value="Unassembled WGS sequence"/>
</dbReference>
<proteinExistence type="predicted"/>
<keyword evidence="2" id="KW-1185">Reference proteome</keyword>
<accession>A0A0D7BLJ7</accession>
<name>A0A0D7BLJ7_9AGAR</name>
<dbReference type="OrthoDB" id="2900663at2759"/>
<dbReference type="SUPFAM" id="SSF52058">
    <property type="entry name" value="L domain-like"/>
    <property type="match status" value="1"/>
</dbReference>
<organism evidence="1 2">
    <name type="scientific">Cylindrobasidium torrendii FP15055 ss-10</name>
    <dbReference type="NCBI Taxonomy" id="1314674"/>
    <lineage>
        <taxon>Eukaryota</taxon>
        <taxon>Fungi</taxon>
        <taxon>Dikarya</taxon>
        <taxon>Basidiomycota</taxon>
        <taxon>Agaricomycotina</taxon>
        <taxon>Agaricomycetes</taxon>
        <taxon>Agaricomycetidae</taxon>
        <taxon>Agaricales</taxon>
        <taxon>Marasmiineae</taxon>
        <taxon>Physalacriaceae</taxon>
        <taxon>Cylindrobasidium</taxon>
    </lineage>
</organism>
<protein>
    <recommendedName>
        <fullName evidence="3">F-box domain-containing protein</fullName>
    </recommendedName>
</protein>
<sequence>MPSLPLELEAEIFELAGRAQVKEIPRLMLVARRVHYWLEPILYACVIIGGNYATSNPDASLDCNVFNRTRYPRGVKRLCLTFHAKPEPSLPFMRHCKDIQSLACWCPSQEAVDLIPTFRALHTLSISADKFKALPGMPTLTRLELIVLEPLSNFDISMHPNITHLGFLDFPGKSTYSFVPRLLRDELKLLYVLYYYWTDEMEMDLWARDSRVVLMSRTEVKYNALLTWREDTLWDAAEKKRDAKRARPKPAIRACL</sequence>
<reference evidence="1 2" key="1">
    <citation type="journal article" date="2015" name="Fungal Genet. Biol.">
        <title>Evolution of novel wood decay mechanisms in Agaricales revealed by the genome sequences of Fistulina hepatica and Cylindrobasidium torrendii.</title>
        <authorList>
            <person name="Floudas D."/>
            <person name="Held B.W."/>
            <person name="Riley R."/>
            <person name="Nagy L.G."/>
            <person name="Koehler G."/>
            <person name="Ransdell A.S."/>
            <person name="Younus H."/>
            <person name="Chow J."/>
            <person name="Chiniquy J."/>
            <person name="Lipzen A."/>
            <person name="Tritt A."/>
            <person name="Sun H."/>
            <person name="Haridas S."/>
            <person name="LaButti K."/>
            <person name="Ohm R.A."/>
            <person name="Kues U."/>
            <person name="Blanchette R.A."/>
            <person name="Grigoriev I.V."/>
            <person name="Minto R.E."/>
            <person name="Hibbett D.S."/>
        </authorList>
    </citation>
    <scope>NUCLEOTIDE SEQUENCE [LARGE SCALE GENOMIC DNA]</scope>
    <source>
        <strain evidence="1 2">FP15055 ss-10</strain>
    </source>
</reference>
<dbReference type="AlphaFoldDB" id="A0A0D7BLJ7"/>
<evidence type="ECO:0000313" key="1">
    <source>
        <dbReference type="EMBL" id="KIY70481.1"/>
    </source>
</evidence>
<evidence type="ECO:0008006" key="3">
    <source>
        <dbReference type="Google" id="ProtNLM"/>
    </source>
</evidence>
<evidence type="ECO:0000313" key="2">
    <source>
        <dbReference type="Proteomes" id="UP000054007"/>
    </source>
</evidence>
<dbReference type="EMBL" id="KN880467">
    <property type="protein sequence ID" value="KIY70481.1"/>
    <property type="molecule type" value="Genomic_DNA"/>
</dbReference>